<gene>
    <name evidence="9" type="primary">yndE_2</name>
    <name evidence="9" type="ORF">PAECIP111802_00067</name>
</gene>
<evidence type="ECO:0000256" key="7">
    <source>
        <dbReference type="ARBA" id="ARBA00023136"/>
    </source>
</evidence>
<feature type="transmembrane region" description="Helical" evidence="8">
    <location>
        <begin position="269"/>
        <end position="293"/>
    </location>
</feature>
<comment type="caution">
    <text evidence="9">The sequence shown here is derived from an EMBL/GenBank/DDBJ whole genome shotgun (WGS) entry which is preliminary data.</text>
</comment>
<keyword evidence="3" id="KW-0813">Transport</keyword>
<feature type="transmembrane region" description="Helical" evidence="8">
    <location>
        <begin position="338"/>
        <end position="360"/>
    </location>
</feature>
<evidence type="ECO:0000256" key="1">
    <source>
        <dbReference type="ARBA" id="ARBA00004141"/>
    </source>
</evidence>
<feature type="transmembrane region" description="Helical" evidence="8">
    <location>
        <begin position="86"/>
        <end position="107"/>
    </location>
</feature>
<dbReference type="Pfam" id="PF03845">
    <property type="entry name" value="Spore_permease"/>
    <property type="match status" value="1"/>
</dbReference>
<evidence type="ECO:0000313" key="10">
    <source>
        <dbReference type="Proteomes" id="UP000730618"/>
    </source>
</evidence>
<dbReference type="EMBL" id="CAJVCE010000001">
    <property type="protein sequence ID" value="CAG7614369.1"/>
    <property type="molecule type" value="Genomic_DNA"/>
</dbReference>
<keyword evidence="4" id="KW-0309">Germination</keyword>
<keyword evidence="10" id="KW-1185">Reference proteome</keyword>
<dbReference type="PANTHER" id="PTHR34975">
    <property type="entry name" value="SPORE GERMINATION PROTEIN A2"/>
    <property type="match status" value="1"/>
</dbReference>
<feature type="transmembrane region" description="Helical" evidence="8">
    <location>
        <begin position="12"/>
        <end position="30"/>
    </location>
</feature>
<keyword evidence="5 8" id="KW-0812">Transmembrane</keyword>
<proteinExistence type="inferred from homology"/>
<dbReference type="PANTHER" id="PTHR34975:SF2">
    <property type="entry name" value="SPORE GERMINATION PROTEIN A2"/>
    <property type="match status" value="1"/>
</dbReference>
<evidence type="ECO:0000313" key="9">
    <source>
        <dbReference type="EMBL" id="CAG7614369.1"/>
    </source>
</evidence>
<feature type="transmembrane region" description="Helical" evidence="8">
    <location>
        <begin position="119"/>
        <end position="136"/>
    </location>
</feature>
<feature type="transmembrane region" description="Helical" evidence="8">
    <location>
        <begin position="184"/>
        <end position="207"/>
    </location>
</feature>
<feature type="transmembrane region" description="Helical" evidence="8">
    <location>
        <begin position="219"/>
        <end position="240"/>
    </location>
</feature>
<keyword evidence="6 8" id="KW-1133">Transmembrane helix</keyword>
<comment type="similarity">
    <text evidence="2">Belongs to the amino acid-polyamine-organocation (APC) superfamily. Spore germination protein (SGP) (TC 2.A.3.9) family.</text>
</comment>
<name>A0ABN7TFM8_9BACL</name>
<evidence type="ECO:0000256" key="4">
    <source>
        <dbReference type="ARBA" id="ARBA00022544"/>
    </source>
</evidence>
<evidence type="ECO:0000256" key="5">
    <source>
        <dbReference type="ARBA" id="ARBA00022692"/>
    </source>
</evidence>
<dbReference type="NCBIfam" id="TIGR00912">
    <property type="entry name" value="2A0309"/>
    <property type="match status" value="1"/>
</dbReference>
<evidence type="ECO:0000256" key="3">
    <source>
        <dbReference type="ARBA" id="ARBA00022448"/>
    </source>
</evidence>
<evidence type="ECO:0000256" key="8">
    <source>
        <dbReference type="SAM" id="Phobius"/>
    </source>
</evidence>
<sequence>MKIDARNEISVLQFAFMIHGAQLGVGLLSLPKELAKTAGTDGWISLLIGWVIAVICSLVIIQVMAKHPGTTVFDLLYRYFGKALGMLLGALLSLYFYFTFFTSFFASVHVYNEELLPRTPTYLIVLLFAFPVYTIARHKLRVLGRYAELLFWGFLWLVLLYLYPLRDAEWKNLLPVLKEGWFPVFGAVKTTVFSFLGFETAFILYPLLSNKKAAVKGVLLGNTLTMIVYMIVIMVCSTFFSPDDITSYNLPTLKVIKIIEFRFLERIEIIVLIGYLYMLSRVWIFYLYSAVYSTSRLFGMDDHRPFLRVFLACIIVFSLFYAPTLERVDHLKKLLNELGIYISFAFPVCLLAYTKLVGVIRRGN</sequence>
<accession>A0ABN7TFM8</accession>
<dbReference type="RefSeq" id="WP_218096469.1">
    <property type="nucleotide sequence ID" value="NZ_CAJVCE010000001.1"/>
</dbReference>
<dbReference type="InterPro" id="IPR004761">
    <property type="entry name" value="Spore_GerAB"/>
</dbReference>
<keyword evidence="7 8" id="KW-0472">Membrane</keyword>
<reference evidence="9 10" key="1">
    <citation type="submission" date="2021-06" db="EMBL/GenBank/DDBJ databases">
        <authorList>
            <person name="Criscuolo A."/>
        </authorList>
    </citation>
    <scope>NUCLEOTIDE SEQUENCE [LARGE SCALE GENOMIC DNA]</scope>
    <source>
        <strain evidence="10">CIP 111802</strain>
    </source>
</reference>
<organism evidence="9 10">
    <name type="scientific">Paenibacillus allorhizosphaerae</name>
    <dbReference type="NCBI Taxonomy" id="2849866"/>
    <lineage>
        <taxon>Bacteria</taxon>
        <taxon>Bacillati</taxon>
        <taxon>Bacillota</taxon>
        <taxon>Bacilli</taxon>
        <taxon>Bacillales</taxon>
        <taxon>Paenibacillaceae</taxon>
        <taxon>Paenibacillus</taxon>
    </lineage>
</organism>
<comment type="subcellular location">
    <subcellularLocation>
        <location evidence="1">Membrane</location>
        <topology evidence="1">Multi-pass membrane protein</topology>
    </subcellularLocation>
</comment>
<feature type="transmembrane region" description="Helical" evidence="8">
    <location>
        <begin position="143"/>
        <end position="164"/>
    </location>
</feature>
<feature type="transmembrane region" description="Helical" evidence="8">
    <location>
        <begin position="305"/>
        <end position="323"/>
    </location>
</feature>
<evidence type="ECO:0000256" key="2">
    <source>
        <dbReference type="ARBA" id="ARBA00007998"/>
    </source>
</evidence>
<feature type="transmembrane region" description="Helical" evidence="8">
    <location>
        <begin position="42"/>
        <end position="65"/>
    </location>
</feature>
<evidence type="ECO:0000256" key="6">
    <source>
        <dbReference type="ARBA" id="ARBA00022989"/>
    </source>
</evidence>
<protein>
    <submittedName>
        <fullName evidence="9">Spore germination protein YndE</fullName>
    </submittedName>
</protein>
<dbReference type="Proteomes" id="UP000730618">
    <property type="component" value="Unassembled WGS sequence"/>
</dbReference>